<dbReference type="Proteomes" id="UP000307956">
    <property type="component" value="Unassembled WGS sequence"/>
</dbReference>
<evidence type="ECO:0000256" key="1">
    <source>
        <dbReference type="SAM" id="SignalP"/>
    </source>
</evidence>
<proteinExistence type="predicted"/>
<keyword evidence="1" id="KW-0732">Signal</keyword>
<reference evidence="3 4" key="1">
    <citation type="submission" date="2019-04" db="EMBL/GenBank/DDBJ databases">
        <title>Azoarcus rhizosphaerae sp. nov. isolated from rhizosphere of Ficus religiosa.</title>
        <authorList>
            <person name="Lin S.-Y."/>
            <person name="Hameed A."/>
            <person name="Hsu Y.-H."/>
            <person name="Young C.-C."/>
        </authorList>
    </citation>
    <scope>NUCLEOTIDE SEQUENCE [LARGE SCALE GENOMIC DNA]</scope>
    <source>
        <strain evidence="3 4">CC-YHH848</strain>
    </source>
</reference>
<dbReference type="AlphaFoldDB" id="A0A4V3WAB6"/>
<name>A0A4V3WAB6_9RHOO</name>
<dbReference type="EMBL" id="SSOD01000015">
    <property type="protein sequence ID" value="THF58674.1"/>
    <property type="molecule type" value="Genomic_DNA"/>
</dbReference>
<evidence type="ECO:0000259" key="2">
    <source>
        <dbReference type="Pfam" id="PF09832"/>
    </source>
</evidence>
<accession>A0A4V3WAB6</accession>
<keyword evidence="4" id="KW-1185">Reference proteome</keyword>
<comment type="caution">
    <text evidence="3">The sequence shown here is derived from an EMBL/GenBank/DDBJ whole genome shotgun (WGS) entry which is preliminary data.</text>
</comment>
<gene>
    <name evidence="3" type="ORF">E6O51_16935</name>
</gene>
<evidence type="ECO:0000313" key="3">
    <source>
        <dbReference type="EMBL" id="THF58674.1"/>
    </source>
</evidence>
<dbReference type="Pfam" id="PF09832">
    <property type="entry name" value="DUF2059"/>
    <property type="match status" value="1"/>
</dbReference>
<dbReference type="InterPro" id="IPR018637">
    <property type="entry name" value="DUF2059"/>
</dbReference>
<sequence length="154" mass="17659">MKVFKSIFFVLAVAICTHASAYSESEREAERLLILLDMESLLEESMSQMLDVQLQQNPALIPYKSVMMQFFKKHMSYESLKGEMIDIYAEAFTAPELKEINAFYDSEVGKKVVRKLPGVMTRVSMLGATRVQDAIHELQAMIKAEAERLQRMQQ</sequence>
<feature type="chain" id="PRO_5020331437" evidence="1">
    <location>
        <begin position="22"/>
        <end position="154"/>
    </location>
</feature>
<organism evidence="3 4">
    <name type="scientific">Pseudothauera rhizosphaerae</name>
    <dbReference type="NCBI Taxonomy" id="2565932"/>
    <lineage>
        <taxon>Bacteria</taxon>
        <taxon>Pseudomonadati</taxon>
        <taxon>Pseudomonadota</taxon>
        <taxon>Betaproteobacteria</taxon>
        <taxon>Rhodocyclales</taxon>
        <taxon>Zoogloeaceae</taxon>
        <taxon>Pseudothauera</taxon>
    </lineage>
</organism>
<protein>
    <submittedName>
        <fullName evidence="3">DUF2059 domain-containing protein</fullName>
    </submittedName>
</protein>
<feature type="signal peptide" evidence="1">
    <location>
        <begin position="1"/>
        <end position="21"/>
    </location>
</feature>
<dbReference type="RefSeq" id="WP_136386188.1">
    <property type="nucleotide sequence ID" value="NZ_SSOD01000015.1"/>
</dbReference>
<evidence type="ECO:0000313" key="4">
    <source>
        <dbReference type="Proteomes" id="UP000307956"/>
    </source>
</evidence>
<dbReference type="OrthoDB" id="8589964at2"/>
<feature type="domain" description="DUF2059" evidence="2">
    <location>
        <begin position="79"/>
        <end position="135"/>
    </location>
</feature>